<comment type="similarity">
    <text evidence="2 6">Belongs to the glycosyl hydrolase 53 family.</text>
</comment>
<gene>
    <name evidence="7" type="ORF">H4W80_006485</name>
</gene>
<dbReference type="Gene3D" id="3.20.20.80">
    <property type="entry name" value="Glycosidases"/>
    <property type="match status" value="1"/>
</dbReference>
<dbReference type="InterPro" id="IPR008979">
    <property type="entry name" value="Galactose-bd-like_sf"/>
</dbReference>
<dbReference type="EMBL" id="JADBEK010000001">
    <property type="protein sequence ID" value="MBE1588227.1"/>
    <property type="molecule type" value="Genomic_DNA"/>
</dbReference>
<dbReference type="SUPFAM" id="SSF51445">
    <property type="entry name" value="(Trans)glycosidases"/>
    <property type="match status" value="1"/>
</dbReference>
<evidence type="ECO:0000256" key="3">
    <source>
        <dbReference type="ARBA" id="ARBA00012556"/>
    </source>
</evidence>
<dbReference type="Gene3D" id="2.60.120.260">
    <property type="entry name" value="Galactose-binding domain-like"/>
    <property type="match status" value="1"/>
</dbReference>
<dbReference type="InterPro" id="IPR017853">
    <property type="entry name" value="GH"/>
</dbReference>
<evidence type="ECO:0000256" key="4">
    <source>
        <dbReference type="ARBA" id="ARBA00022801"/>
    </source>
</evidence>
<dbReference type="PANTHER" id="PTHR34983">
    <property type="entry name" value="ARABINOGALACTAN ENDO-BETA-1,4-GALACTANASE A"/>
    <property type="match status" value="1"/>
</dbReference>
<dbReference type="Pfam" id="PF07745">
    <property type="entry name" value="Glyco_hydro_53"/>
    <property type="match status" value="1"/>
</dbReference>
<dbReference type="Proteomes" id="UP000633509">
    <property type="component" value="Unassembled WGS sequence"/>
</dbReference>
<dbReference type="InterPro" id="IPR011683">
    <property type="entry name" value="Glyco_hydro_53"/>
</dbReference>
<dbReference type="EC" id="3.2.1.89" evidence="3 6"/>
<evidence type="ECO:0000256" key="6">
    <source>
        <dbReference type="RuleBase" id="RU361192"/>
    </source>
</evidence>
<keyword evidence="8" id="KW-1185">Reference proteome</keyword>
<reference evidence="7 8" key="1">
    <citation type="submission" date="2020-10" db="EMBL/GenBank/DDBJ databases">
        <title>Sequencing the genomes of 1000 actinobacteria strains.</title>
        <authorList>
            <person name="Klenk H.-P."/>
        </authorList>
    </citation>
    <scope>NUCLEOTIDE SEQUENCE [LARGE SCALE GENOMIC DNA]</scope>
    <source>
        <strain evidence="7 8">DSM 43173</strain>
    </source>
</reference>
<protein>
    <recommendedName>
        <fullName evidence="3 6">Arabinogalactan endo-beta-1,4-galactanase</fullName>
        <ecNumber evidence="3 6">3.2.1.89</ecNumber>
    </recommendedName>
</protein>
<keyword evidence="4 6" id="KW-0378">Hydrolase</keyword>
<evidence type="ECO:0000256" key="5">
    <source>
        <dbReference type="ARBA" id="ARBA00023295"/>
    </source>
</evidence>
<keyword evidence="5 6" id="KW-0326">Glycosidase</keyword>
<accession>A0ABR9M5P4</accession>
<keyword evidence="6" id="KW-0732">Signal</keyword>
<comment type="caution">
    <text evidence="7">The sequence shown here is derived from an EMBL/GenBank/DDBJ whole genome shotgun (WGS) entry which is preliminary data.</text>
</comment>
<dbReference type="SUPFAM" id="SSF49785">
    <property type="entry name" value="Galactose-binding domain-like"/>
    <property type="match status" value="1"/>
</dbReference>
<evidence type="ECO:0000256" key="2">
    <source>
        <dbReference type="ARBA" id="ARBA00010687"/>
    </source>
</evidence>
<dbReference type="PANTHER" id="PTHR34983:SF1">
    <property type="entry name" value="ARABINOGALACTAN ENDO-BETA-1,4-GALACTANASE A"/>
    <property type="match status" value="1"/>
</dbReference>
<evidence type="ECO:0000313" key="8">
    <source>
        <dbReference type="Proteomes" id="UP000633509"/>
    </source>
</evidence>
<feature type="signal peptide" evidence="6">
    <location>
        <begin position="1"/>
        <end position="31"/>
    </location>
</feature>
<proteinExistence type="inferred from homology"/>
<evidence type="ECO:0000313" key="7">
    <source>
        <dbReference type="EMBL" id="MBE1588227.1"/>
    </source>
</evidence>
<comment type="catalytic activity">
    <reaction evidence="1 6">
        <text>The enzyme specifically hydrolyzes (1-&gt;4)-beta-D-galactosidic linkages in type I arabinogalactans.</text>
        <dbReference type="EC" id="3.2.1.89"/>
    </reaction>
</comment>
<dbReference type="GO" id="GO:0031218">
    <property type="term" value="F:arabinogalactan endo-1,4-beta-galactosidase activity"/>
    <property type="evidence" value="ECO:0007669"/>
    <property type="project" value="UniProtKB-EC"/>
</dbReference>
<dbReference type="RefSeq" id="WP_192788490.1">
    <property type="nucleotide sequence ID" value="NZ_JADBEK010000001.1"/>
</dbReference>
<sequence length="533" mass="56473">MRRPLRWTAALAAACLAAALTSPLQPGPAAAAGPNLLANPGFESGSTGWTHTGTSGAAFVQTSSPHSGTSNLAHYSGSAWTANTVQTVTGLTKGTYTFTAWTRNWGVTGAGLQAYNCGDATQSLDLPVSSTWVKVSLAVSVLSTSCTVGIWSNSSTSSLVADDFSFTRITPGNGGTMPVGGDITYRRLNAAVGARYADANGNVKDVLDVLAPKGFNLARIRIYNQPGNPVTYNGATYRLQSGYQDLADAVQNAKAAKARGMKTFISLHYSDFWTNPGLQARPAAWAGYNQTQLENAVYAFTVGALTQLKANGVTPEYVSIGNEINNLLLEVDRFTSPANYYRLLKSASAAVRATSPTSKIAIHLTTPDKWLYSDWVAGAVTNGLDYDVLGVSAYPFWTNMSIASLVNFASWANAMSGKRIMICEVGHPWTLTARGAGEQTLIQGNGLDADGPENYGATPTGQLTYMREYLRAMSDTGKVDAVSYWDPISVDLANGADPNGWVVGGDNEVEDTSFFDYGSPSKALPGLGAFNTW</sequence>
<feature type="chain" id="PRO_5044995356" description="Arabinogalactan endo-beta-1,4-galactanase" evidence="6">
    <location>
        <begin position="32"/>
        <end position="533"/>
    </location>
</feature>
<organism evidence="7 8">
    <name type="scientific">Nonomuraea angiospora</name>
    <dbReference type="NCBI Taxonomy" id="46172"/>
    <lineage>
        <taxon>Bacteria</taxon>
        <taxon>Bacillati</taxon>
        <taxon>Actinomycetota</taxon>
        <taxon>Actinomycetes</taxon>
        <taxon>Streptosporangiales</taxon>
        <taxon>Streptosporangiaceae</taxon>
        <taxon>Nonomuraea</taxon>
    </lineage>
</organism>
<evidence type="ECO:0000256" key="1">
    <source>
        <dbReference type="ARBA" id="ARBA00001695"/>
    </source>
</evidence>
<name>A0ABR9M5P4_9ACTN</name>